<keyword evidence="1" id="KW-0812">Transmembrane</keyword>
<gene>
    <name evidence="2" type="ORF">Tsubulata_048414</name>
</gene>
<dbReference type="EMBL" id="JAKUCV010007780">
    <property type="protein sequence ID" value="KAJ4822005.1"/>
    <property type="molecule type" value="Genomic_DNA"/>
</dbReference>
<feature type="non-terminal residue" evidence="2">
    <location>
        <position position="69"/>
    </location>
</feature>
<name>A0A9Q0F0V5_9ROSI</name>
<organism evidence="2 3">
    <name type="scientific">Turnera subulata</name>
    <dbReference type="NCBI Taxonomy" id="218843"/>
    <lineage>
        <taxon>Eukaryota</taxon>
        <taxon>Viridiplantae</taxon>
        <taxon>Streptophyta</taxon>
        <taxon>Embryophyta</taxon>
        <taxon>Tracheophyta</taxon>
        <taxon>Spermatophyta</taxon>
        <taxon>Magnoliopsida</taxon>
        <taxon>eudicotyledons</taxon>
        <taxon>Gunneridae</taxon>
        <taxon>Pentapetalae</taxon>
        <taxon>rosids</taxon>
        <taxon>fabids</taxon>
        <taxon>Malpighiales</taxon>
        <taxon>Passifloraceae</taxon>
        <taxon>Turnera</taxon>
    </lineage>
</organism>
<comment type="caution">
    <text evidence="2">The sequence shown here is derived from an EMBL/GenBank/DDBJ whole genome shotgun (WGS) entry which is preliminary data.</text>
</comment>
<keyword evidence="1" id="KW-1133">Transmembrane helix</keyword>
<keyword evidence="1" id="KW-0472">Membrane</keyword>
<reference evidence="2" key="1">
    <citation type="submission" date="2022-02" db="EMBL/GenBank/DDBJ databases">
        <authorList>
            <person name="Henning P.M."/>
            <person name="McCubbin A.G."/>
            <person name="Shore J.S."/>
        </authorList>
    </citation>
    <scope>NUCLEOTIDE SEQUENCE</scope>
    <source>
        <strain evidence="2">F60SS</strain>
        <tissue evidence="2">Leaves</tissue>
    </source>
</reference>
<proteinExistence type="predicted"/>
<evidence type="ECO:0000256" key="1">
    <source>
        <dbReference type="SAM" id="Phobius"/>
    </source>
</evidence>
<reference evidence="2" key="2">
    <citation type="journal article" date="2023" name="Plants (Basel)">
        <title>Annotation of the Turnera subulata (Passifloraceae) Draft Genome Reveals the S-Locus Evolved after the Divergence of Turneroideae from Passifloroideae in a Stepwise Manner.</title>
        <authorList>
            <person name="Henning P.M."/>
            <person name="Roalson E.H."/>
            <person name="Mir W."/>
            <person name="McCubbin A.G."/>
            <person name="Shore J.S."/>
        </authorList>
    </citation>
    <scope>NUCLEOTIDE SEQUENCE</scope>
    <source>
        <strain evidence="2">F60SS</strain>
    </source>
</reference>
<protein>
    <submittedName>
        <fullName evidence="2">Uncharacterized protein</fullName>
    </submittedName>
</protein>
<sequence>MHACKWFLCCLGYAITISYAVGFSSLCSDPFISMYGWFGWLSIVASMDGLLVFMSMLFCCEVVFMSMLF</sequence>
<feature type="transmembrane region" description="Helical" evidence="1">
    <location>
        <begin position="38"/>
        <end position="64"/>
    </location>
</feature>
<dbReference type="AlphaFoldDB" id="A0A9Q0F0V5"/>
<evidence type="ECO:0000313" key="2">
    <source>
        <dbReference type="EMBL" id="KAJ4822005.1"/>
    </source>
</evidence>
<evidence type="ECO:0000313" key="3">
    <source>
        <dbReference type="Proteomes" id="UP001141552"/>
    </source>
</evidence>
<keyword evidence="3" id="KW-1185">Reference proteome</keyword>
<dbReference type="Proteomes" id="UP001141552">
    <property type="component" value="Unassembled WGS sequence"/>
</dbReference>
<accession>A0A9Q0F0V5</accession>